<dbReference type="Pfam" id="PF07331">
    <property type="entry name" value="TctB"/>
    <property type="match status" value="1"/>
</dbReference>
<dbReference type="InterPro" id="IPR009936">
    <property type="entry name" value="DUF1468"/>
</dbReference>
<keyword evidence="1" id="KW-0812">Transmembrane</keyword>
<name>A0ABT7AKF4_9HYPH</name>
<comment type="caution">
    <text evidence="3">The sequence shown here is derived from an EMBL/GenBank/DDBJ whole genome shotgun (WGS) entry which is preliminary data.</text>
</comment>
<gene>
    <name evidence="3" type="ORF">QNA08_16560</name>
</gene>
<keyword evidence="1" id="KW-1133">Transmembrane helix</keyword>
<feature type="transmembrane region" description="Helical" evidence="1">
    <location>
        <begin position="122"/>
        <end position="142"/>
    </location>
</feature>
<evidence type="ECO:0000259" key="2">
    <source>
        <dbReference type="Pfam" id="PF07331"/>
    </source>
</evidence>
<keyword evidence="4" id="KW-1185">Reference proteome</keyword>
<feature type="transmembrane region" description="Helical" evidence="1">
    <location>
        <begin position="50"/>
        <end position="71"/>
    </location>
</feature>
<sequence>MEHAHPGRRPDWAALLIAVGLLALAGVVAWSASAATAGPGYARIGPNAASYVVAAGLAILGLATVVAAFRGDIPKPEAFDPMAVCLILAGLLSLIGVISVGGGFIIAVTLLFALTARAFGRAAFLTDLGIGAALGLIAYLGFTRLLSLSLPQGPLEHLF</sequence>
<proteinExistence type="predicted"/>
<feature type="transmembrane region" description="Helical" evidence="1">
    <location>
        <begin position="83"/>
        <end position="116"/>
    </location>
</feature>
<dbReference type="Proteomes" id="UP001321492">
    <property type="component" value="Unassembled WGS sequence"/>
</dbReference>
<evidence type="ECO:0000256" key="1">
    <source>
        <dbReference type="SAM" id="Phobius"/>
    </source>
</evidence>
<evidence type="ECO:0000313" key="4">
    <source>
        <dbReference type="Proteomes" id="UP001321492"/>
    </source>
</evidence>
<reference evidence="3 4" key="1">
    <citation type="submission" date="2023-05" db="EMBL/GenBank/DDBJ databases">
        <title>Chelatococcus sp. nov., a moderately thermophilic bacterium isolated from hot spring microbial mat.</title>
        <authorList>
            <person name="Hu C.-J."/>
            <person name="Li W.-J."/>
        </authorList>
    </citation>
    <scope>NUCLEOTIDE SEQUENCE [LARGE SCALE GENOMIC DNA]</scope>
    <source>
        <strain evidence="3 4">SYSU G07232</strain>
    </source>
</reference>
<evidence type="ECO:0000313" key="3">
    <source>
        <dbReference type="EMBL" id="MDJ1159833.1"/>
    </source>
</evidence>
<dbReference type="RefSeq" id="WP_283741833.1">
    <property type="nucleotide sequence ID" value="NZ_JASJEV010000013.1"/>
</dbReference>
<keyword evidence="1" id="KW-0472">Membrane</keyword>
<feature type="domain" description="DUF1468" evidence="2">
    <location>
        <begin position="16"/>
        <end position="151"/>
    </location>
</feature>
<dbReference type="EMBL" id="JASJEV010000013">
    <property type="protein sequence ID" value="MDJ1159833.1"/>
    <property type="molecule type" value="Genomic_DNA"/>
</dbReference>
<protein>
    <submittedName>
        <fullName evidence="3">Tripartite tricarboxylate transporter TctB family protein</fullName>
    </submittedName>
</protein>
<organism evidence="3 4">
    <name type="scientific">Chelatococcus albus</name>
    <dbReference type="NCBI Taxonomy" id="3047466"/>
    <lineage>
        <taxon>Bacteria</taxon>
        <taxon>Pseudomonadati</taxon>
        <taxon>Pseudomonadota</taxon>
        <taxon>Alphaproteobacteria</taxon>
        <taxon>Hyphomicrobiales</taxon>
        <taxon>Chelatococcaceae</taxon>
        <taxon>Chelatococcus</taxon>
    </lineage>
</organism>
<accession>A0ABT7AKF4</accession>